<dbReference type="PANTHER" id="PTHR19965">
    <property type="entry name" value="RNA AND EXPORT FACTOR BINDING PROTEIN"/>
    <property type="match status" value="1"/>
</dbReference>
<reference evidence="5 6" key="1">
    <citation type="submission" date="2015-01" db="EMBL/GenBank/DDBJ databases">
        <title>The Genome Sequence of Exophiala sideris CBS121828.</title>
        <authorList>
            <consortium name="The Broad Institute Genomics Platform"/>
            <person name="Cuomo C."/>
            <person name="de Hoog S."/>
            <person name="Gorbushina A."/>
            <person name="Stielow B."/>
            <person name="Teixiera M."/>
            <person name="Abouelleil A."/>
            <person name="Chapman S.B."/>
            <person name="Priest M."/>
            <person name="Young S.K."/>
            <person name="Wortman J."/>
            <person name="Nusbaum C."/>
            <person name="Birren B."/>
        </authorList>
    </citation>
    <scope>NUCLEOTIDE SEQUENCE [LARGE SCALE GENOMIC DNA]</scope>
    <source>
        <strain evidence="5 6">CBS 121828</strain>
    </source>
</reference>
<dbReference type="GO" id="GO:0005634">
    <property type="term" value="C:nucleus"/>
    <property type="evidence" value="ECO:0007669"/>
    <property type="project" value="TreeGrafter"/>
</dbReference>
<dbReference type="InterPro" id="IPR051229">
    <property type="entry name" value="ALYREF_mRNA_export"/>
</dbReference>
<dbReference type="EMBL" id="KN846951">
    <property type="protein sequence ID" value="KIV87242.1"/>
    <property type="molecule type" value="Genomic_DNA"/>
</dbReference>
<accession>A0A0D1YXD6</accession>
<feature type="domain" description="RRM" evidence="4">
    <location>
        <begin position="65"/>
        <end position="143"/>
    </location>
</feature>
<evidence type="ECO:0000313" key="5">
    <source>
        <dbReference type="EMBL" id="KIV87242.1"/>
    </source>
</evidence>
<evidence type="ECO:0000256" key="2">
    <source>
        <dbReference type="PROSITE-ProRule" id="PRU00176"/>
    </source>
</evidence>
<dbReference type="InterPro" id="IPR035979">
    <property type="entry name" value="RBD_domain_sf"/>
</dbReference>
<evidence type="ECO:0000259" key="4">
    <source>
        <dbReference type="PROSITE" id="PS50102"/>
    </source>
</evidence>
<dbReference type="InterPro" id="IPR025715">
    <property type="entry name" value="FoP_C"/>
</dbReference>
<dbReference type="InterPro" id="IPR000504">
    <property type="entry name" value="RRM_dom"/>
</dbReference>
<feature type="compositionally biased region" description="Basic residues" evidence="3">
    <location>
        <begin position="18"/>
        <end position="30"/>
    </location>
</feature>
<evidence type="ECO:0000313" key="6">
    <source>
        <dbReference type="Proteomes" id="UP000053599"/>
    </source>
</evidence>
<evidence type="ECO:0000256" key="1">
    <source>
        <dbReference type="ARBA" id="ARBA00022884"/>
    </source>
</evidence>
<dbReference type="PANTHER" id="PTHR19965:SF35">
    <property type="entry name" value="RNA ANNEALING PROTEIN YRA1"/>
    <property type="match status" value="1"/>
</dbReference>
<name>A0A0D1YXD6_9EURO</name>
<dbReference type="Proteomes" id="UP000053599">
    <property type="component" value="Unassembled WGS sequence"/>
</dbReference>
<dbReference type="Gene3D" id="3.30.70.330">
    <property type="match status" value="1"/>
</dbReference>
<dbReference type="InterPro" id="IPR012677">
    <property type="entry name" value="Nucleotide-bd_a/b_plait_sf"/>
</dbReference>
<dbReference type="GO" id="GO:0003729">
    <property type="term" value="F:mRNA binding"/>
    <property type="evidence" value="ECO:0007669"/>
    <property type="project" value="TreeGrafter"/>
</dbReference>
<organism evidence="5 6">
    <name type="scientific">Exophiala sideris</name>
    <dbReference type="NCBI Taxonomy" id="1016849"/>
    <lineage>
        <taxon>Eukaryota</taxon>
        <taxon>Fungi</taxon>
        <taxon>Dikarya</taxon>
        <taxon>Ascomycota</taxon>
        <taxon>Pezizomycotina</taxon>
        <taxon>Eurotiomycetes</taxon>
        <taxon>Chaetothyriomycetidae</taxon>
        <taxon>Chaetothyriales</taxon>
        <taxon>Herpotrichiellaceae</taxon>
        <taxon>Exophiala</taxon>
    </lineage>
</organism>
<protein>
    <recommendedName>
        <fullName evidence="4">RRM domain-containing protein</fullName>
    </recommendedName>
</protein>
<dbReference type="Pfam" id="PF00076">
    <property type="entry name" value="RRM_1"/>
    <property type="match status" value="1"/>
</dbReference>
<keyword evidence="1 2" id="KW-0694">RNA-binding</keyword>
<gene>
    <name evidence="5" type="ORF">PV11_02800</name>
</gene>
<dbReference type="OrthoDB" id="346839at2759"/>
<feature type="region of interest" description="Disordered" evidence="3">
    <location>
        <begin position="147"/>
        <end position="271"/>
    </location>
</feature>
<feature type="region of interest" description="Disordered" evidence="3">
    <location>
        <begin position="1"/>
        <end position="49"/>
    </location>
</feature>
<feature type="compositionally biased region" description="Low complexity" evidence="3">
    <location>
        <begin position="236"/>
        <end position="263"/>
    </location>
</feature>
<evidence type="ECO:0000256" key="3">
    <source>
        <dbReference type="SAM" id="MobiDB-lite"/>
    </source>
</evidence>
<feature type="compositionally biased region" description="Basic and acidic residues" evidence="3">
    <location>
        <begin position="195"/>
        <end position="205"/>
    </location>
</feature>
<feature type="compositionally biased region" description="Basic residues" evidence="3">
    <location>
        <begin position="208"/>
        <end position="221"/>
    </location>
</feature>
<proteinExistence type="predicted"/>
<dbReference type="SMART" id="SM00360">
    <property type="entry name" value="RRM"/>
    <property type="match status" value="1"/>
</dbReference>
<dbReference type="SUPFAM" id="SSF54928">
    <property type="entry name" value="RNA-binding domain, RBD"/>
    <property type="match status" value="1"/>
</dbReference>
<dbReference type="STRING" id="1016849.A0A0D1YXD6"/>
<dbReference type="AlphaFoldDB" id="A0A0D1YXD6"/>
<sequence>MSGRLDQSLDSIIDGQKKAKRENRQRKVRKPAGTAPPVGGVKKTTKPVKSAVRPAAGALSQAKSSKIVVSGLPFDVNEAQIKEYFTKSVGKVKKVSLQYNQTGQSRGIADIVFLQPDSAAKAAKDLNGMLVDKRPMKIEVVVDASRIPEPTQAKSLADRVAYANPKRSTKSEPLTKTSANPKAQPKSATTVKKAAAKDGAKERVAGGRNRKRQGRNPRPKAKTAEELDAEMTDYWGGNNPSAAAAPAEATATNGTAAPAATAGDDMVDEIS</sequence>
<dbReference type="PROSITE" id="PS50102">
    <property type="entry name" value="RRM"/>
    <property type="match status" value="1"/>
</dbReference>
<dbReference type="Pfam" id="PF13865">
    <property type="entry name" value="FoP_duplication"/>
    <property type="match status" value="1"/>
</dbReference>
<feature type="compositionally biased region" description="Polar residues" evidence="3">
    <location>
        <begin position="171"/>
        <end position="181"/>
    </location>
</feature>